<evidence type="ECO:0000256" key="1">
    <source>
        <dbReference type="ARBA" id="ARBA00004141"/>
    </source>
</evidence>
<name>A0A1I7KYT5_9BURK</name>
<dbReference type="Proteomes" id="UP000199391">
    <property type="component" value="Unassembled WGS sequence"/>
</dbReference>
<organism evidence="9 10">
    <name type="scientific">Pseudoduganella namucuonensis</name>
    <dbReference type="NCBI Taxonomy" id="1035707"/>
    <lineage>
        <taxon>Bacteria</taxon>
        <taxon>Pseudomonadati</taxon>
        <taxon>Pseudomonadota</taxon>
        <taxon>Betaproteobacteria</taxon>
        <taxon>Burkholderiales</taxon>
        <taxon>Oxalobacteraceae</taxon>
        <taxon>Telluria group</taxon>
        <taxon>Pseudoduganella</taxon>
    </lineage>
</organism>
<keyword evidence="3 6" id="KW-0812">Transmembrane</keyword>
<evidence type="ECO:0000256" key="6">
    <source>
        <dbReference type="RuleBase" id="RU003376"/>
    </source>
</evidence>
<comment type="similarity">
    <text evidence="2 6">Belongs to the cytochrome c oxidase subunit 3 family.</text>
</comment>
<feature type="transmembrane region" description="Helical" evidence="7">
    <location>
        <begin position="67"/>
        <end position="88"/>
    </location>
</feature>
<dbReference type="SUPFAM" id="SSF81452">
    <property type="entry name" value="Cytochrome c oxidase subunit III-like"/>
    <property type="match status" value="1"/>
</dbReference>
<dbReference type="Pfam" id="PF00510">
    <property type="entry name" value="COX3"/>
    <property type="match status" value="1"/>
</dbReference>
<dbReference type="GO" id="GO:0004129">
    <property type="term" value="F:cytochrome-c oxidase activity"/>
    <property type="evidence" value="ECO:0007669"/>
    <property type="project" value="InterPro"/>
</dbReference>
<accession>A0A1I7KYT5</accession>
<protein>
    <submittedName>
        <fullName evidence="9">Nitric oxide reductase NorE protein/cytochrome c oxidase subunit 3</fullName>
    </submittedName>
</protein>
<dbReference type="PANTHER" id="PTHR11403:SF6">
    <property type="entry name" value="NITRIC OXIDE REDUCTASE SUBUNIT E"/>
    <property type="match status" value="1"/>
</dbReference>
<dbReference type="AlphaFoldDB" id="A0A1I7KYT5"/>
<dbReference type="Gene3D" id="1.20.120.80">
    <property type="entry name" value="Cytochrome c oxidase, subunit III, four-helix bundle"/>
    <property type="match status" value="1"/>
</dbReference>
<evidence type="ECO:0000256" key="4">
    <source>
        <dbReference type="ARBA" id="ARBA00022989"/>
    </source>
</evidence>
<comment type="subcellular location">
    <subcellularLocation>
        <location evidence="6">Cell membrane</location>
        <topology evidence="6">Multi-pass membrane protein</topology>
    </subcellularLocation>
    <subcellularLocation>
        <location evidence="1">Membrane</location>
        <topology evidence="1">Multi-pass membrane protein</topology>
    </subcellularLocation>
</comment>
<dbReference type="STRING" id="1035707.SAMN05216552_102125"/>
<keyword evidence="10" id="KW-1185">Reference proteome</keyword>
<evidence type="ECO:0000313" key="9">
    <source>
        <dbReference type="EMBL" id="SFV02565.1"/>
    </source>
</evidence>
<keyword evidence="5 7" id="KW-0472">Membrane</keyword>
<dbReference type="PANTHER" id="PTHR11403">
    <property type="entry name" value="CYTOCHROME C OXIDASE SUBUNIT III"/>
    <property type="match status" value="1"/>
</dbReference>
<proteinExistence type="inferred from homology"/>
<evidence type="ECO:0000256" key="3">
    <source>
        <dbReference type="ARBA" id="ARBA00022692"/>
    </source>
</evidence>
<dbReference type="InterPro" id="IPR035973">
    <property type="entry name" value="Cyt_c_oxidase_su3-like_sf"/>
</dbReference>
<dbReference type="GO" id="GO:0019646">
    <property type="term" value="P:aerobic electron transport chain"/>
    <property type="evidence" value="ECO:0007669"/>
    <property type="project" value="InterPro"/>
</dbReference>
<dbReference type="InterPro" id="IPR024791">
    <property type="entry name" value="Cyt_c/ubiquinol_Oxase_su3"/>
</dbReference>
<dbReference type="EMBL" id="FPBO01000021">
    <property type="protein sequence ID" value="SFV02565.1"/>
    <property type="molecule type" value="Genomic_DNA"/>
</dbReference>
<dbReference type="GO" id="GO:0005886">
    <property type="term" value="C:plasma membrane"/>
    <property type="evidence" value="ECO:0007669"/>
    <property type="project" value="UniProtKB-SubCell"/>
</dbReference>
<reference evidence="10" key="1">
    <citation type="submission" date="2016-10" db="EMBL/GenBank/DDBJ databases">
        <authorList>
            <person name="Varghese N."/>
            <person name="Submissions S."/>
        </authorList>
    </citation>
    <scope>NUCLEOTIDE SEQUENCE [LARGE SCALE GENOMIC DNA]</scope>
    <source>
        <strain evidence="10">CGMCC 1.11014</strain>
    </source>
</reference>
<evidence type="ECO:0000256" key="5">
    <source>
        <dbReference type="ARBA" id="ARBA00023136"/>
    </source>
</evidence>
<evidence type="ECO:0000256" key="7">
    <source>
        <dbReference type="SAM" id="Phobius"/>
    </source>
</evidence>
<dbReference type="RefSeq" id="WP_177307388.1">
    <property type="nucleotide sequence ID" value="NZ_FPBO01000021.1"/>
</dbReference>
<feature type="transmembrane region" description="Helical" evidence="7">
    <location>
        <begin position="25"/>
        <end position="46"/>
    </location>
</feature>
<dbReference type="InterPro" id="IPR013833">
    <property type="entry name" value="Cyt_c_oxidase_su3_a-hlx"/>
</dbReference>
<gene>
    <name evidence="9" type="ORF">SAMN05216552_102125</name>
</gene>
<sequence length="91" mass="10687">MTKLIEYFLKIDQGLTPATDPFLSFYFFITMVHFLHVIVGMGLIAYCRRHAFARAGAKEYHTLLENVGLYWHLVDILWIFIFPMLYLVGRA</sequence>
<evidence type="ECO:0000259" key="8">
    <source>
        <dbReference type="PROSITE" id="PS50253"/>
    </source>
</evidence>
<dbReference type="InterPro" id="IPR000298">
    <property type="entry name" value="Cyt_c_oxidase-like_su3"/>
</dbReference>
<keyword evidence="4 7" id="KW-1133">Transmembrane helix</keyword>
<evidence type="ECO:0000313" key="10">
    <source>
        <dbReference type="Proteomes" id="UP000199391"/>
    </source>
</evidence>
<evidence type="ECO:0000256" key="2">
    <source>
        <dbReference type="ARBA" id="ARBA00010581"/>
    </source>
</evidence>
<dbReference type="PROSITE" id="PS50253">
    <property type="entry name" value="COX3"/>
    <property type="match status" value="1"/>
</dbReference>
<feature type="domain" description="Heme-copper oxidase subunit III family profile" evidence="8">
    <location>
        <begin position="1"/>
        <end position="90"/>
    </location>
</feature>